<dbReference type="SUPFAM" id="SSF52402">
    <property type="entry name" value="Adenine nucleotide alpha hydrolases-like"/>
    <property type="match status" value="2"/>
</dbReference>
<evidence type="ECO:0000256" key="1">
    <source>
        <dbReference type="ARBA" id="ARBA00008791"/>
    </source>
</evidence>
<accession>A0ABN6QXK2</accession>
<dbReference type="InterPro" id="IPR006015">
    <property type="entry name" value="Universal_stress_UspA"/>
</dbReference>
<reference evidence="3" key="1">
    <citation type="submission" date="2022-06" db="EMBL/GenBank/DDBJ databases">
        <title>Complete genome sequence of Streptomyces nigrescens HEK616.</title>
        <authorList>
            <person name="Asamizu S."/>
            <person name="Onaka H."/>
        </authorList>
    </citation>
    <scope>NUCLEOTIDE SEQUENCE</scope>
    <source>
        <strain evidence="3">HEK616</strain>
    </source>
</reference>
<feature type="domain" description="UspA" evidence="2">
    <location>
        <begin position="9"/>
        <end position="148"/>
    </location>
</feature>
<dbReference type="Gene3D" id="3.40.50.620">
    <property type="entry name" value="HUPs"/>
    <property type="match status" value="2"/>
</dbReference>
<name>A0ABN6QXK2_STRNI</name>
<proteinExistence type="inferred from homology"/>
<evidence type="ECO:0000313" key="4">
    <source>
        <dbReference type="Proteomes" id="UP001059597"/>
    </source>
</evidence>
<dbReference type="PANTHER" id="PTHR46268">
    <property type="entry name" value="STRESS RESPONSE PROTEIN NHAX"/>
    <property type="match status" value="1"/>
</dbReference>
<dbReference type="InterPro" id="IPR014729">
    <property type="entry name" value="Rossmann-like_a/b/a_fold"/>
</dbReference>
<dbReference type="Pfam" id="PF00582">
    <property type="entry name" value="Usp"/>
    <property type="match status" value="2"/>
</dbReference>
<dbReference type="InterPro" id="IPR006016">
    <property type="entry name" value="UspA"/>
</dbReference>
<sequence>MSSYDAHNPVVVGVTRSSTGRRAVDWAADAAAGRGLSLCLVHAQEWPAGAAPKERRDSPEQAWASHFRATGQSLLDDFRDSTEQRLPGLQVTTRLLDGRPASVLREVAEEASVLVVGAQRVHGPGEAVTFGGVGPSLVGHPPCPVALVLEPKHEASRSGPVMVGVDGSVASVSAVAFAFEEAAVCGVELRAVQVRRPRYGDWPADLQESYIDISEALAGWQEKYPQVTVDQEVVMGSPAVQLAEAAVDARCLVVGSRGVGGFRGMVLGSTSRTLSHLAPGPLVIVPREAA</sequence>
<feature type="domain" description="UspA" evidence="2">
    <location>
        <begin position="160"/>
        <end position="286"/>
    </location>
</feature>
<keyword evidence="4" id="KW-1185">Reference proteome</keyword>
<dbReference type="PANTHER" id="PTHR46268:SF6">
    <property type="entry name" value="UNIVERSAL STRESS PROTEIN UP12"/>
    <property type="match status" value="1"/>
</dbReference>
<organism evidence="3 4">
    <name type="scientific">Streptomyces nigrescens</name>
    <dbReference type="NCBI Taxonomy" id="1920"/>
    <lineage>
        <taxon>Bacteria</taxon>
        <taxon>Bacillati</taxon>
        <taxon>Actinomycetota</taxon>
        <taxon>Actinomycetes</taxon>
        <taxon>Kitasatosporales</taxon>
        <taxon>Streptomycetaceae</taxon>
        <taxon>Streptomyces</taxon>
    </lineage>
</organism>
<dbReference type="RefSeq" id="WP_261953283.1">
    <property type="nucleotide sequence ID" value="NZ_AP026073.1"/>
</dbReference>
<comment type="similarity">
    <text evidence="1">Belongs to the universal stress protein A family.</text>
</comment>
<evidence type="ECO:0000313" key="3">
    <source>
        <dbReference type="EMBL" id="BDM69371.1"/>
    </source>
</evidence>
<dbReference type="PRINTS" id="PR01438">
    <property type="entry name" value="UNVRSLSTRESS"/>
</dbReference>
<dbReference type="Proteomes" id="UP001059597">
    <property type="component" value="Chromosome"/>
</dbReference>
<gene>
    <name evidence="3" type="ORF">HEK616_28580</name>
</gene>
<evidence type="ECO:0000259" key="2">
    <source>
        <dbReference type="Pfam" id="PF00582"/>
    </source>
</evidence>
<dbReference type="EMBL" id="AP026073">
    <property type="protein sequence ID" value="BDM69371.1"/>
    <property type="molecule type" value="Genomic_DNA"/>
</dbReference>
<protein>
    <submittedName>
        <fullName evidence="3">Universal stress protein</fullName>
    </submittedName>
</protein>